<dbReference type="EMBL" id="JGZN01000008">
    <property type="protein sequence ID" value="KFI92406.1"/>
    <property type="molecule type" value="Genomic_DNA"/>
</dbReference>
<proteinExistence type="predicted"/>
<dbReference type="PANTHER" id="PTHR41791:SF1">
    <property type="entry name" value="SSL7039 PROTEIN"/>
    <property type="match status" value="1"/>
</dbReference>
<dbReference type="NCBIfam" id="TIGR02683">
    <property type="entry name" value="upstrm_HI1419"/>
    <property type="match status" value="1"/>
</dbReference>
<accession>A0A087DA56</accession>
<dbReference type="STRING" id="1437607.BISA_0806"/>
<name>A0A087DA56_9BIFI</name>
<gene>
    <name evidence="1" type="ORF">BISA_0806</name>
</gene>
<dbReference type="InterPro" id="IPR035093">
    <property type="entry name" value="RelE/ParE_toxin_dom_sf"/>
</dbReference>
<dbReference type="SUPFAM" id="SSF143011">
    <property type="entry name" value="RelE-like"/>
    <property type="match status" value="1"/>
</dbReference>
<dbReference type="InterPro" id="IPR014056">
    <property type="entry name" value="TypeIITA-like_toxin_pred"/>
</dbReference>
<protein>
    <submittedName>
        <fullName evidence="1">Putative addiction module killer protein</fullName>
    </submittedName>
</protein>
<dbReference type="PANTHER" id="PTHR41791">
    <property type="entry name" value="SSL7039 PROTEIN"/>
    <property type="match status" value="1"/>
</dbReference>
<comment type="caution">
    <text evidence="1">The sequence shown here is derived from an EMBL/GenBank/DDBJ whole genome shotgun (WGS) entry which is preliminary data.</text>
</comment>
<evidence type="ECO:0000313" key="1">
    <source>
        <dbReference type="EMBL" id="KFI92406.1"/>
    </source>
</evidence>
<dbReference type="Proteomes" id="UP000029066">
    <property type="component" value="Unassembled WGS sequence"/>
</dbReference>
<reference evidence="1 2" key="1">
    <citation type="submission" date="2014-03" db="EMBL/GenBank/DDBJ databases">
        <title>Genomics of Bifidobacteria.</title>
        <authorList>
            <person name="Ventura M."/>
            <person name="Milani C."/>
            <person name="Lugli G.A."/>
        </authorList>
    </citation>
    <scope>NUCLEOTIDE SEQUENCE [LARGE SCALE GENOMIC DNA]</scope>
    <source>
        <strain evidence="1 2">DSM 23967</strain>
    </source>
</reference>
<evidence type="ECO:0000313" key="2">
    <source>
        <dbReference type="Proteomes" id="UP000029066"/>
    </source>
</evidence>
<dbReference type="AlphaFoldDB" id="A0A087DA56"/>
<sequence length="129" mass="14680">MRYYPEIPLKLCNPPLLVLMYSMGYSNGMEIKQSNEFAKWFRKLKNHEAKAAIQARLDACRLAGRPLGDIKPTGGAVSEMRFHLGAGYRVYFTMRGNVLMLLLAGGDKSTQQVDIKRAHDILNDYKEQQ</sequence>
<organism evidence="1 2">
    <name type="scientific">Bifidobacterium saguini DSM 23967</name>
    <dbReference type="NCBI Taxonomy" id="1437607"/>
    <lineage>
        <taxon>Bacteria</taxon>
        <taxon>Bacillati</taxon>
        <taxon>Actinomycetota</taxon>
        <taxon>Actinomycetes</taxon>
        <taxon>Bifidobacteriales</taxon>
        <taxon>Bifidobacteriaceae</taxon>
        <taxon>Bifidobacterium</taxon>
    </lineage>
</organism>